<feature type="transmembrane region" description="Helical" evidence="1">
    <location>
        <begin position="7"/>
        <end position="25"/>
    </location>
</feature>
<dbReference type="EMBL" id="FOJG01000001">
    <property type="protein sequence ID" value="SEW42779.1"/>
    <property type="molecule type" value="Genomic_DNA"/>
</dbReference>
<proteinExistence type="predicted"/>
<keyword evidence="1" id="KW-0472">Membrane</keyword>
<dbReference type="RefSeq" id="WP_089896236.1">
    <property type="nucleotide sequence ID" value="NZ_FOJG01000001.1"/>
</dbReference>
<accession>A0A1I0RNG3</accession>
<keyword evidence="1" id="KW-0812">Transmembrane</keyword>
<evidence type="ECO:0000256" key="1">
    <source>
        <dbReference type="SAM" id="Phobius"/>
    </source>
</evidence>
<dbReference type="AlphaFoldDB" id="A0A1I0RNG3"/>
<keyword evidence="3" id="KW-1185">Reference proteome</keyword>
<gene>
    <name evidence="2" type="ORF">SAMN04488122_3141</name>
</gene>
<evidence type="ECO:0000313" key="2">
    <source>
        <dbReference type="EMBL" id="SEW42779.1"/>
    </source>
</evidence>
<dbReference type="OrthoDB" id="771140at2"/>
<protein>
    <submittedName>
        <fullName evidence="2">Uncharacterized protein</fullName>
    </submittedName>
</protein>
<dbReference type="Proteomes" id="UP000199310">
    <property type="component" value="Unassembled WGS sequence"/>
</dbReference>
<dbReference type="STRING" id="29529.SAMN04488122_3141"/>
<name>A0A1I0RNG3_9BACT</name>
<sequence>MFFGIFILLRVLFAASMVFIIGYIFGGFSKKPVLRTFAKIAAILVIVLFIITNVVLMRTAIRQGNGPWCKDRQENTLHP</sequence>
<reference evidence="3" key="1">
    <citation type="submission" date="2016-10" db="EMBL/GenBank/DDBJ databases">
        <authorList>
            <person name="Varghese N."/>
            <person name="Submissions S."/>
        </authorList>
    </citation>
    <scope>NUCLEOTIDE SEQUENCE [LARGE SCALE GENOMIC DNA]</scope>
    <source>
        <strain evidence="3">DSM 3695</strain>
    </source>
</reference>
<keyword evidence="1" id="KW-1133">Transmembrane helix</keyword>
<evidence type="ECO:0000313" key="3">
    <source>
        <dbReference type="Proteomes" id="UP000199310"/>
    </source>
</evidence>
<feature type="transmembrane region" description="Helical" evidence="1">
    <location>
        <begin position="37"/>
        <end position="56"/>
    </location>
</feature>
<organism evidence="2 3">
    <name type="scientific">Chitinophaga arvensicola</name>
    <dbReference type="NCBI Taxonomy" id="29529"/>
    <lineage>
        <taxon>Bacteria</taxon>
        <taxon>Pseudomonadati</taxon>
        <taxon>Bacteroidota</taxon>
        <taxon>Chitinophagia</taxon>
        <taxon>Chitinophagales</taxon>
        <taxon>Chitinophagaceae</taxon>
        <taxon>Chitinophaga</taxon>
    </lineage>
</organism>